<comment type="caution">
    <text evidence="2">The sequence shown here is derived from an EMBL/GenBank/DDBJ whole genome shotgun (WGS) entry which is preliminary data.</text>
</comment>
<dbReference type="Pfam" id="PF03702">
    <property type="entry name" value="AnmK"/>
    <property type="match status" value="1"/>
</dbReference>
<evidence type="ECO:0000313" key="3">
    <source>
        <dbReference type="Proteomes" id="UP001321344"/>
    </source>
</evidence>
<dbReference type="GO" id="GO:0016301">
    <property type="term" value="F:kinase activity"/>
    <property type="evidence" value="ECO:0007669"/>
    <property type="project" value="UniProtKB-KW"/>
</dbReference>
<dbReference type="EC" id="2.7.1.170" evidence="1"/>
<dbReference type="SUPFAM" id="SSF53067">
    <property type="entry name" value="Actin-like ATPase domain"/>
    <property type="match status" value="1"/>
</dbReference>
<dbReference type="InterPro" id="IPR005338">
    <property type="entry name" value="Anhydro_N_Ac-Mur_kinase"/>
</dbReference>
<keyword evidence="1" id="KW-0067">ATP-binding</keyword>
<name>A0ABT6BGQ2_9BACT</name>
<evidence type="ECO:0000313" key="2">
    <source>
        <dbReference type="EMBL" id="MDF5689433.1"/>
    </source>
</evidence>
<comment type="pathway">
    <text evidence="1">Amino-sugar metabolism; 1,6-anhydro-N-acetylmuramate degradation.</text>
</comment>
<evidence type="ECO:0000256" key="1">
    <source>
        <dbReference type="HAMAP-Rule" id="MF_01270"/>
    </source>
</evidence>
<dbReference type="PANTHER" id="PTHR30605">
    <property type="entry name" value="ANHYDRO-N-ACETYLMURAMIC ACID KINASE"/>
    <property type="match status" value="1"/>
</dbReference>
<organism evidence="2 3">
    <name type="scientific">Aquirufa aurantiipilula</name>
    <dbReference type="NCBI Taxonomy" id="2696561"/>
    <lineage>
        <taxon>Bacteria</taxon>
        <taxon>Pseudomonadati</taxon>
        <taxon>Bacteroidota</taxon>
        <taxon>Cytophagia</taxon>
        <taxon>Cytophagales</taxon>
        <taxon>Flectobacillaceae</taxon>
        <taxon>Aquirufa</taxon>
    </lineage>
</organism>
<comment type="similarity">
    <text evidence="1">Belongs to the anhydro-N-acetylmuramic acid kinase family.</text>
</comment>
<dbReference type="HAMAP" id="MF_01270">
    <property type="entry name" value="AnhMurNAc_kinase"/>
    <property type="match status" value="1"/>
</dbReference>
<dbReference type="RefSeq" id="WP_276343412.1">
    <property type="nucleotide sequence ID" value="NZ_JARJOW010000001.1"/>
</dbReference>
<reference evidence="2 3" key="1">
    <citation type="submission" date="2023-03" db="EMBL/GenBank/DDBJ databases">
        <title>Genome sequencing of Aquirufa.</title>
        <authorList>
            <person name="Pitt A."/>
            <person name="Hahn M.W."/>
        </authorList>
    </citation>
    <scope>NUCLEOTIDE SEQUENCE [LARGE SCALE GENOMIC DNA]</scope>
    <source>
        <strain evidence="2 3">WAEICH-18A</strain>
    </source>
</reference>
<comment type="function">
    <text evidence="1">Catalyzes the specific phosphorylation of 1,6-anhydro-N-acetylmuramic acid (anhMurNAc) with the simultaneous cleavage of the 1,6-anhydro ring, generating MurNAc-6-P. Is required for the utilization of anhMurNAc either imported from the medium or derived from its own cell wall murein, and thus plays a role in cell wall recycling.</text>
</comment>
<protein>
    <recommendedName>
        <fullName evidence="1">Anhydro-N-acetylmuramic acid kinase</fullName>
        <ecNumber evidence="1">2.7.1.170</ecNumber>
    </recommendedName>
    <alternativeName>
        <fullName evidence="1">AnhMurNAc kinase</fullName>
    </alternativeName>
</protein>
<gene>
    <name evidence="1" type="primary">anmK</name>
    <name evidence="2" type="ORF">PQG43_01010</name>
</gene>
<comment type="pathway">
    <text evidence="1">Cell wall biogenesis; peptidoglycan recycling.</text>
</comment>
<dbReference type="PANTHER" id="PTHR30605:SF0">
    <property type="entry name" value="ANHYDRO-N-ACETYLMURAMIC ACID KINASE"/>
    <property type="match status" value="1"/>
</dbReference>
<dbReference type="Gene3D" id="3.30.420.40">
    <property type="match status" value="2"/>
</dbReference>
<dbReference type="EMBL" id="JARJOW010000001">
    <property type="protein sequence ID" value="MDF5689433.1"/>
    <property type="molecule type" value="Genomic_DNA"/>
</dbReference>
<comment type="catalytic activity">
    <reaction evidence="1">
        <text>1,6-anhydro-N-acetyl-beta-muramate + ATP + H2O = N-acetyl-D-muramate 6-phosphate + ADP + H(+)</text>
        <dbReference type="Rhea" id="RHEA:24952"/>
        <dbReference type="ChEBI" id="CHEBI:15377"/>
        <dbReference type="ChEBI" id="CHEBI:15378"/>
        <dbReference type="ChEBI" id="CHEBI:30616"/>
        <dbReference type="ChEBI" id="CHEBI:58690"/>
        <dbReference type="ChEBI" id="CHEBI:58722"/>
        <dbReference type="ChEBI" id="CHEBI:456216"/>
        <dbReference type="EC" id="2.7.1.170"/>
    </reaction>
</comment>
<dbReference type="Proteomes" id="UP001321344">
    <property type="component" value="Unassembled WGS sequence"/>
</dbReference>
<sequence length="398" mass="43753">MNPQIAQLFQIAQKPSRLILGLMSGTSLDGLDLALCRFTGFGLNTQVELVQHKTILYSEEFKQSIREVFAKEQIHFPSLSTLNAQIGRLHAQYILDSLQNWGITPQEVDAIASHGQTVMHRPIRSGNLPDSTLQIGDGDHIAHLTGIITLSDFRQKHIAGGGEGAPLAVYGDYFLFSKKGANRILLNIGGIGNFTFLSGSQDPKDILVTDTGPGNTLLDAFVRQHFPGFHYDKDARLARQGILHIPLLDSLLNLPFFQEAFPKSTGPEYFNLALLNQVIQENGYSLTPVDTLRTLTELTAQSISKAMQSYIPNFHSLECQLIVSGGGSKNPLLMERFTKINPNMKVSESDQLGIASEAKEAVLFALLANETLMDDQVTSNRRLGDSPWLSLGKISLPN</sequence>
<feature type="binding site" evidence="1">
    <location>
        <begin position="25"/>
        <end position="32"/>
    </location>
    <ligand>
        <name>ATP</name>
        <dbReference type="ChEBI" id="CHEBI:30616"/>
    </ligand>
</feature>
<keyword evidence="1" id="KW-0808">Transferase</keyword>
<proteinExistence type="inferred from homology"/>
<keyword evidence="1" id="KW-0547">Nucleotide-binding</keyword>
<dbReference type="InterPro" id="IPR043129">
    <property type="entry name" value="ATPase_NBD"/>
</dbReference>
<keyword evidence="1" id="KW-0119">Carbohydrate metabolism</keyword>
<accession>A0ABT6BGQ2</accession>
<keyword evidence="3" id="KW-1185">Reference proteome</keyword>
<keyword evidence="1 2" id="KW-0418">Kinase</keyword>